<protein>
    <recommendedName>
        <fullName evidence="1">Laminin G domain-containing protein</fullName>
    </recommendedName>
</protein>
<dbReference type="InterPro" id="IPR001791">
    <property type="entry name" value="Laminin_G"/>
</dbReference>
<proteinExistence type="predicted"/>
<feature type="domain" description="Laminin G" evidence="1">
    <location>
        <begin position="16"/>
        <end position="60"/>
    </location>
</feature>
<dbReference type="InterPro" id="IPR013320">
    <property type="entry name" value="ConA-like_dom_sf"/>
</dbReference>
<organism evidence="2 3">
    <name type="scientific">Stichopus japonicus</name>
    <name type="common">Sea cucumber</name>
    <dbReference type="NCBI Taxonomy" id="307972"/>
    <lineage>
        <taxon>Eukaryota</taxon>
        <taxon>Metazoa</taxon>
        <taxon>Echinodermata</taxon>
        <taxon>Eleutherozoa</taxon>
        <taxon>Echinozoa</taxon>
        <taxon>Holothuroidea</taxon>
        <taxon>Aspidochirotacea</taxon>
        <taxon>Aspidochirotida</taxon>
        <taxon>Stichopodidae</taxon>
        <taxon>Apostichopus</taxon>
    </lineage>
</organism>
<name>A0A2G8LHA9_STIJA</name>
<dbReference type="OrthoDB" id="10055367at2759"/>
<evidence type="ECO:0000313" key="3">
    <source>
        <dbReference type="Proteomes" id="UP000230750"/>
    </source>
</evidence>
<evidence type="ECO:0000259" key="1">
    <source>
        <dbReference type="Pfam" id="PF02210"/>
    </source>
</evidence>
<dbReference type="AlphaFoldDB" id="A0A2G8LHA9"/>
<dbReference type="Proteomes" id="UP000230750">
    <property type="component" value="Unassembled WGS sequence"/>
</dbReference>
<gene>
    <name evidence="2" type="ORF">BSL78_03480</name>
</gene>
<sequence length="69" mass="8061">MEFTLLACENCENLPRFNCGSGTGLIQSKTPVSLDDWHRVRIKREDWKGWLWVDDDRQSLEGQSFLCTK</sequence>
<accession>A0A2G8LHA9</accession>
<evidence type="ECO:0000313" key="2">
    <source>
        <dbReference type="EMBL" id="PIK59625.1"/>
    </source>
</evidence>
<dbReference type="EMBL" id="MRZV01000078">
    <property type="protein sequence ID" value="PIK59625.1"/>
    <property type="molecule type" value="Genomic_DNA"/>
</dbReference>
<dbReference type="SUPFAM" id="SSF49899">
    <property type="entry name" value="Concanavalin A-like lectins/glucanases"/>
    <property type="match status" value="1"/>
</dbReference>
<dbReference type="Gene3D" id="2.60.120.200">
    <property type="match status" value="1"/>
</dbReference>
<dbReference type="Pfam" id="PF02210">
    <property type="entry name" value="Laminin_G_2"/>
    <property type="match status" value="1"/>
</dbReference>
<comment type="caution">
    <text evidence="2">The sequence shown here is derived from an EMBL/GenBank/DDBJ whole genome shotgun (WGS) entry which is preliminary data.</text>
</comment>
<keyword evidence="3" id="KW-1185">Reference proteome</keyword>
<reference evidence="2 3" key="1">
    <citation type="journal article" date="2017" name="PLoS Biol.">
        <title>The sea cucumber genome provides insights into morphological evolution and visceral regeneration.</title>
        <authorList>
            <person name="Zhang X."/>
            <person name="Sun L."/>
            <person name="Yuan J."/>
            <person name="Sun Y."/>
            <person name="Gao Y."/>
            <person name="Zhang L."/>
            <person name="Li S."/>
            <person name="Dai H."/>
            <person name="Hamel J.F."/>
            <person name="Liu C."/>
            <person name="Yu Y."/>
            <person name="Liu S."/>
            <person name="Lin W."/>
            <person name="Guo K."/>
            <person name="Jin S."/>
            <person name="Xu P."/>
            <person name="Storey K.B."/>
            <person name="Huan P."/>
            <person name="Zhang T."/>
            <person name="Zhou Y."/>
            <person name="Zhang J."/>
            <person name="Lin C."/>
            <person name="Li X."/>
            <person name="Xing L."/>
            <person name="Huo D."/>
            <person name="Sun M."/>
            <person name="Wang L."/>
            <person name="Mercier A."/>
            <person name="Li F."/>
            <person name="Yang H."/>
            <person name="Xiang J."/>
        </authorList>
    </citation>
    <scope>NUCLEOTIDE SEQUENCE [LARGE SCALE GENOMIC DNA]</scope>
    <source>
        <strain evidence="2">Shaxun</strain>
        <tissue evidence="2">Muscle</tissue>
    </source>
</reference>